<protein>
    <submittedName>
        <fullName evidence="1">2'-5' RNA ligase family protein</fullName>
    </submittedName>
</protein>
<dbReference type="GO" id="GO:0016874">
    <property type="term" value="F:ligase activity"/>
    <property type="evidence" value="ECO:0007669"/>
    <property type="project" value="UniProtKB-KW"/>
</dbReference>
<organism evidence="1 2">
    <name type="scientific">Microbispora cellulosiformans</name>
    <dbReference type="NCBI Taxonomy" id="2614688"/>
    <lineage>
        <taxon>Bacteria</taxon>
        <taxon>Bacillati</taxon>
        <taxon>Actinomycetota</taxon>
        <taxon>Actinomycetes</taxon>
        <taxon>Streptosporangiales</taxon>
        <taxon>Streptosporangiaceae</taxon>
        <taxon>Microbispora</taxon>
    </lineage>
</organism>
<accession>A0A5J5JV50</accession>
<evidence type="ECO:0000313" key="1">
    <source>
        <dbReference type="EMBL" id="KAA9375421.1"/>
    </source>
</evidence>
<reference evidence="1 2" key="1">
    <citation type="submission" date="2019-09" db="EMBL/GenBank/DDBJ databases">
        <title>Screening of Novel Bioactive Compounds from Soil-Associated.</title>
        <authorList>
            <person name="Gong X."/>
        </authorList>
    </citation>
    <scope>NUCLEOTIDE SEQUENCE [LARGE SCALE GENOMIC DNA]</scope>
    <source>
        <strain evidence="1 2">Gxj-6</strain>
    </source>
</reference>
<dbReference type="EMBL" id="VYTZ01000011">
    <property type="protein sequence ID" value="KAA9375421.1"/>
    <property type="molecule type" value="Genomic_DNA"/>
</dbReference>
<dbReference type="InterPro" id="IPR009097">
    <property type="entry name" value="Cyclic_Pdiesterase"/>
</dbReference>
<sequence length="209" mass="23046">MTESGERTRSHWWWRPGWRQGRSSYTWHFLVGDHPALREFAARLHPHLDEAGVYDPIPFQWLHMTLQDVGFTDEVSDEDLTAISTAVAERVASLPPVSVELGPAVVGTEGVYLPVRPADPVAAVRRGIRESIARVRGNDHVPGTGDGFHPHVGLAYANTSGTPLAPIRKALSRHAEIVPITLTRVSLIDLNRDEGMYQWTLITAPPLGG</sequence>
<keyword evidence="1" id="KW-0436">Ligase</keyword>
<dbReference type="Gene3D" id="3.90.1140.10">
    <property type="entry name" value="Cyclic phosphodiesterase"/>
    <property type="match status" value="1"/>
</dbReference>
<dbReference type="SUPFAM" id="SSF55144">
    <property type="entry name" value="LigT-like"/>
    <property type="match status" value="1"/>
</dbReference>
<gene>
    <name evidence="1" type="ORF">F5972_27050</name>
</gene>
<dbReference type="Proteomes" id="UP000327011">
    <property type="component" value="Unassembled WGS sequence"/>
</dbReference>
<keyword evidence="2" id="KW-1185">Reference proteome</keyword>
<name>A0A5J5JV50_9ACTN</name>
<dbReference type="AlphaFoldDB" id="A0A5J5JV50"/>
<dbReference type="Pfam" id="PF13563">
    <property type="entry name" value="2_5_RNA_ligase2"/>
    <property type="match status" value="1"/>
</dbReference>
<proteinExistence type="predicted"/>
<dbReference type="RefSeq" id="WP_150937190.1">
    <property type="nucleotide sequence ID" value="NZ_VYTZ01000011.1"/>
</dbReference>
<evidence type="ECO:0000313" key="2">
    <source>
        <dbReference type="Proteomes" id="UP000327011"/>
    </source>
</evidence>
<comment type="caution">
    <text evidence="1">The sequence shown here is derived from an EMBL/GenBank/DDBJ whole genome shotgun (WGS) entry which is preliminary data.</text>
</comment>